<proteinExistence type="predicted"/>
<reference evidence="2" key="1">
    <citation type="submission" date="2020-04" db="EMBL/GenBank/DDBJ databases">
        <authorList>
            <person name="Chiriac C."/>
            <person name="Salcher M."/>
            <person name="Ghai R."/>
            <person name="Kavagutti S V."/>
        </authorList>
    </citation>
    <scope>NUCLEOTIDE SEQUENCE</scope>
</reference>
<dbReference type="SUPFAM" id="SSF51294">
    <property type="entry name" value="Hedgehog/intein (Hint) domain"/>
    <property type="match status" value="1"/>
</dbReference>
<dbReference type="Gene3D" id="3.30.420.280">
    <property type="match status" value="1"/>
</dbReference>
<dbReference type="Gene3D" id="2.170.16.10">
    <property type="entry name" value="Hedgehog/Intein (Hint) domain"/>
    <property type="match status" value="1"/>
</dbReference>
<dbReference type="InterPro" id="IPR006141">
    <property type="entry name" value="Intein_N"/>
</dbReference>
<dbReference type="PROSITE" id="PS50817">
    <property type="entry name" value="INTEIN_N_TER"/>
    <property type="match status" value="1"/>
</dbReference>
<dbReference type="EMBL" id="LR796209">
    <property type="protein sequence ID" value="CAB4127237.1"/>
    <property type="molecule type" value="Genomic_DNA"/>
</dbReference>
<sequence length="841" mass="94727">MAPALDFDQLPESVKRKLLFTRCTSKDMLHLWIKQFLHLDMPDTIVDDLSTSSPMDLIWEIYSKGMNPDSLDFSRMLAYASRDSFKTLGAAIIEVLSLIHMERDCAHMAAIESQAKKSQSYVKGFFNKPIIREFLIGDNDRRKEFVRYTDDATGDTVTQKEYDKLNQVDRKRYKEHRNYITIVICTLAGANCVDPASLVTMAEGGKAHAFVLQPGDLVKNINLKTKAWGVGKVKRVSQTAKWCVRLHLDNGATLVVSDDHPALTDSGFVRAGAVSVGMRTLCVDEDVEWRESYQPLVDVEELPRRQELSELIDTRCFECGTPLPFFVNGRPSFCEKCYGHKPDLKFLADFSHTILKVEDAGFRNLIDIEIDTEEEQEKNFIANGYVVHNSEHVPLLVVDEVDVISNPAAYTEAKMIPAPKGRHNPITLLTSTRKFSFGLVQQEIDNAAKSGLEIRHWNIIDVTEKCPETRCLKSLPMIDVHYSDELLETITPDEFKELGTEQQKKYAADKAYQGCLKNCHMFAMCRGKLATKQKEVNHNAKVKSMLKPVSHTQNLFKEVDLATAQSQLLCKKATTSGLIYPNFDREIHLVTASQIAEMITGEVHNEKMTKRELVHLMKEKGIRFVAGMDFGYTHNFSVTLGAVQGNRAFVLDLISQAELELEAQIDLCNAKIRHYDPKVYADPENPQNIVTFRKKGYKIHKVEKGHGSVLGGIEIVRQALRPAMGPPRLYFLRGDDGVEFLAKRLSQYHWKLDAAGEPTDIPEDKNDDEADSLRYLVMSIFGKSGRLTIEGGAPTKESTKFGAQPVNGMSWINSRLEGVGLDPIVDDRAARGHTGGFLWDF</sequence>
<dbReference type="InterPro" id="IPR003587">
    <property type="entry name" value="Hint_dom_N"/>
</dbReference>
<dbReference type="SMART" id="SM00306">
    <property type="entry name" value="HintN"/>
    <property type="match status" value="1"/>
</dbReference>
<protein>
    <submittedName>
        <fullName evidence="2">Hint domain N-terminal</fullName>
    </submittedName>
</protein>
<dbReference type="InterPro" id="IPR036844">
    <property type="entry name" value="Hint_dom_sf"/>
</dbReference>
<evidence type="ECO:0000259" key="1">
    <source>
        <dbReference type="SMART" id="SM00306"/>
    </source>
</evidence>
<organism evidence="2">
    <name type="scientific">uncultured Caudovirales phage</name>
    <dbReference type="NCBI Taxonomy" id="2100421"/>
    <lineage>
        <taxon>Viruses</taxon>
        <taxon>Duplodnaviria</taxon>
        <taxon>Heunggongvirae</taxon>
        <taxon>Uroviricota</taxon>
        <taxon>Caudoviricetes</taxon>
        <taxon>Peduoviridae</taxon>
        <taxon>Maltschvirus</taxon>
        <taxon>Maltschvirus maltsch</taxon>
    </lineage>
</organism>
<feature type="domain" description="Hint" evidence="1">
    <location>
        <begin position="190"/>
        <end position="284"/>
    </location>
</feature>
<dbReference type="GO" id="GO:0016539">
    <property type="term" value="P:intein-mediated protein splicing"/>
    <property type="evidence" value="ECO:0007669"/>
    <property type="project" value="InterPro"/>
</dbReference>
<name>A0A6J5L1W3_9CAUD</name>
<evidence type="ECO:0000313" key="2">
    <source>
        <dbReference type="EMBL" id="CAB4127237.1"/>
    </source>
</evidence>
<accession>A0A6J5L1W3</accession>
<gene>
    <name evidence="2" type="ORF">UFOVP75_96</name>
</gene>